<reference evidence="4" key="2">
    <citation type="journal article" date="2014" name="Nat. Commun.">
        <title>The cavefish genome reveals candidate genes for eye loss.</title>
        <authorList>
            <person name="McGaugh S.E."/>
            <person name="Gross J.B."/>
            <person name="Aken B."/>
            <person name="Blin M."/>
            <person name="Borowsky R."/>
            <person name="Chalopin D."/>
            <person name="Hinaux H."/>
            <person name="Jeffery W.R."/>
            <person name="Keene A."/>
            <person name="Ma L."/>
            <person name="Minx P."/>
            <person name="Murphy D."/>
            <person name="O'Quin K.E."/>
            <person name="Retaux S."/>
            <person name="Rohner N."/>
            <person name="Searle S.M."/>
            <person name="Stahl B.A."/>
            <person name="Tabin C."/>
            <person name="Volff J.N."/>
            <person name="Yoshizawa M."/>
            <person name="Warren W.C."/>
        </authorList>
    </citation>
    <scope>NUCLEOTIDE SEQUENCE [LARGE SCALE GENOMIC DNA]</scope>
    <source>
        <strain evidence="4">female</strain>
    </source>
</reference>
<dbReference type="AlphaFoldDB" id="A0A3B1KHG3"/>
<accession>A0A3B1KHG3</accession>
<evidence type="ECO:0000256" key="1">
    <source>
        <dbReference type="PROSITE-ProRule" id="PRU00339"/>
    </source>
</evidence>
<feature type="repeat" description="TPR" evidence="1">
    <location>
        <begin position="369"/>
        <end position="402"/>
    </location>
</feature>
<feature type="region of interest" description="Disordered" evidence="2">
    <location>
        <begin position="289"/>
        <end position="327"/>
    </location>
</feature>
<dbReference type="InParanoid" id="A0A3B1KHG3"/>
<dbReference type="PROSITE" id="PS50293">
    <property type="entry name" value="TPR_REGION"/>
    <property type="match status" value="1"/>
</dbReference>
<evidence type="ECO:0000313" key="3">
    <source>
        <dbReference type="Ensembl" id="ENSAMXP00000053144.1"/>
    </source>
</evidence>
<dbReference type="PROSITE" id="PS50005">
    <property type="entry name" value="TPR"/>
    <property type="match status" value="1"/>
</dbReference>
<dbReference type="Ensembl" id="ENSAMXT00000056589.1">
    <property type="protein sequence ID" value="ENSAMXP00000053144.1"/>
    <property type="gene ID" value="ENSAMXG00000041495.1"/>
</dbReference>
<organism evidence="3 4">
    <name type="scientific">Astyanax mexicanus</name>
    <name type="common">Blind cave fish</name>
    <name type="synonym">Astyanax fasciatus mexicanus</name>
    <dbReference type="NCBI Taxonomy" id="7994"/>
    <lineage>
        <taxon>Eukaryota</taxon>
        <taxon>Metazoa</taxon>
        <taxon>Chordata</taxon>
        <taxon>Craniata</taxon>
        <taxon>Vertebrata</taxon>
        <taxon>Euteleostomi</taxon>
        <taxon>Actinopterygii</taxon>
        <taxon>Neopterygii</taxon>
        <taxon>Teleostei</taxon>
        <taxon>Ostariophysi</taxon>
        <taxon>Characiformes</taxon>
        <taxon>Characoidei</taxon>
        <taxon>Acestrorhamphidae</taxon>
        <taxon>Acestrorhamphinae</taxon>
        <taxon>Astyanax</taxon>
    </lineage>
</organism>
<dbReference type="InterPro" id="IPR050754">
    <property type="entry name" value="FKBP4/5/8-like"/>
</dbReference>
<evidence type="ECO:0000256" key="2">
    <source>
        <dbReference type="SAM" id="MobiDB-lite"/>
    </source>
</evidence>
<dbReference type="GeneTree" id="ENSGT00940000166364"/>
<dbReference type="InterPro" id="IPR011990">
    <property type="entry name" value="TPR-like_helical_dom_sf"/>
</dbReference>
<keyword evidence="1" id="KW-0802">TPR repeat</keyword>
<reference evidence="3" key="3">
    <citation type="submission" date="2025-08" db="UniProtKB">
        <authorList>
            <consortium name="Ensembl"/>
        </authorList>
    </citation>
    <scope>IDENTIFICATION</scope>
</reference>
<reference evidence="3" key="4">
    <citation type="submission" date="2025-09" db="UniProtKB">
        <authorList>
            <consortium name="Ensembl"/>
        </authorList>
    </citation>
    <scope>IDENTIFICATION</scope>
</reference>
<keyword evidence="4" id="KW-1185">Reference proteome</keyword>
<sequence>MSKQQKQFNTLPGSASITSICILRCTLKWDSRVRKMARESSNTSGTEETPFFDRATHSFRDLSMATTTHTKGDVTPDAPWISVTPAGLWQVQRRWTGERKQGDDTPLMGSVCKIRVYLKTHTESDTQPPSLNETEPAVSDDSDNQVTQHPRSQDSVLQVPLDRWVLLRMGEGQCDIVESCLERMRAGESCEFTVKAHPEDSTQTSMDANGPLTKKTEESKQCQHFSLQLHSFTPGQESWQMSPAEKWSWVQSHRQRGSQRFGKGDIWGAAQSYCCAVRLVITLKGHTRANKRDQKELNESEEQDSPTQDDIGEKEVTDTQSPHKPTEKEYRTMKAELHSNLSLCQLKLNQPAKARDSSTKATALDPLSFKAWYRLGQACLQMGDFWEARQAFTKVLELQPDSASARTALKQVNSKAKEVDNKLGQRLSKMFS</sequence>
<dbReference type="Pfam" id="PF00515">
    <property type="entry name" value="TPR_1"/>
    <property type="match status" value="1"/>
</dbReference>
<dbReference type="PANTHER" id="PTHR46512:SF10">
    <property type="entry name" value="FK506-BINDING PROTEIN-LIKE"/>
    <property type="match status" value="1"/>
</dbReference>
<feature type="region of interest" description="Disordered" evidence="2">
    <location>
        <begin position="121"/>
        <end position="155"/>
    </location>
</feature>
<dbReference type="Gene3D" id="1.25.40.10">
    <property type="entry name" value="Tetratricopeptide repeat domain"/>
    <property type="match status" value="1"/>
</dbReference>
<name>A0A3B1KHG3_ASTMX</name>
<dbReference type="STRING" id="7994.ENSAMXP00000053144"/>
<reference evidence="4" key="1">
    <citation type="submission" date="2013-03" db="EMBL/GenBank/DDBJ databases">
        <authorList>
            <person name="Jeffery W."/>
            <person name="Warren W."/>
            <person name="Wilson R.K."/>
        </authorList>
    </citation>
    <scope>NUCLEOTIDE SEQUENCE</scope>
    <source>
        <strain evidence="4">female</strain>
    </source>
</reference>
<proteinExistence type="predicted"/>
<dbReference type="SMART" id="SM00028">
    <property type="entry name" value="TPR"/>
    <property type="match status" value="2"/>
</dbReference>
<dbReference type="Proteomes" id="UP000018467">
    <property type="component" value="Unassembled WGS sequence"/>
</dbReference>
<dbReference type="PANTHER" id="PTHR46512">
    <property type="entry name" value="PEPTIDYLPROLYL ISOMERASE"/>
    <property type="match status" value="1"/>
</dbReference>
<protein>
    <submittedName>
        <fullName evidence="3">FKBP prolyl isomerase like</fullName>
    </submittedName>
</protein>
<evidence type="ECO:0000313" key="4">
    <source>
        <dbReference type="Proteomes" id="UP000018467"/>
    </source>
</evidence>
<feature type="compositionally biased region" description="Polar residues" evidence="2">
    <location>
        <begin position="144"/>
        <end position="155"/>
    </location>
</feature>
<dbReference type="Bgee" id="ENSAMXG00000041495">
    <property type="expression patterns" value="Expressed in testis and 11 other cell types or tissues"/>
</dbReference>
<dbReference type="InterPro" id="IPR019734">
    <property type="entry name" value="TPR_rpt"/>
</dbReference>
<dbReference type="SUPFAM" id="SSF48452">
    <property type="entry name" value="TPR-like"/>
    <property type="match status" value="1"/>
</dbReference>